<dbReference type="CDD" id="cd00093">
    <property type="entry name" value="HTH_XRE"/>
    <property type="match status" value="1"/>
</dbReference>
<accession>A0A212RJR6</accession>
<name>A0A212RJR6_9PROT</name>
<sequence>MTRKIETALPAELAARQAGMNEAEIERQAALDETHLEASDAMLERGRAARLARQTREATGLSQRAFARRFKINLRRLQDLEVGRYKPDSALLAYLRVINAMPEAVGQVLDDSPTGGRALVSA</sequence>
<gene>
    <name evidence="1" type="ORF">SAMN07250955_109129</name>
</gene>
<dbReference type="Proteomes" id="UP000197065">
    <property type="component" value="Unassembled WGS sequence"/>
</dbReference>
<organism evidence="1 2">
    <name type="scientific">Arboricoccus pini</name>
    <dbReference type="NCBI Taxonomy" id="1963835"/>
    <lineage>
        <taxon>Bacteria</taxon>
        <taxon>Pseudomonadati</taxon>
        <taxon>Pseudomonadota</taxon>
        <taxon>Alphaproteobacteria</taxon>
        <taxon>Geminicoccales</taxon>
        <taxon>Geminicoccaceae</taxon>
        <taxon>Arboricoccus</taxon>
    </lineage>
</organism>
<dbReference type="RefSeq" id="WP_243389885.1">
    <property type="nucleotide sequence ID" value="NZ_FYEH01000009.1"/>
</dbReference>
<dbReference type="InterPro" id="IPR010982">
    <property type="entry name" value="Lambda_DNA-bd_dom_sf"/>
</dbReference>
<dbReference type="Gene3D" id="1.10.260.40">
    <property type="entry name" value="lambda repressor-like DNA-binding domains"/>
    <property type="match status" value="1"/>
</dbReference>
<protein>
    <recommendedName>
        <fullName evidence="3">Transcriptional regulator</fullName>
    </recommendedName>
</protein>
<evidence type="ECO:0000313" key="2">
    <source>
        <dbReference type="Proteomes" id="UP000197065"/>
    </source>
</evidence>
<dbReference type="InterPro" id="IPR001387">
    <property type="entry name" value="Cro/C1-type_HTH"/>
</dbReference>
<evidence type="ECO:0000313" key="1">
    <source>
        <dbReference type="EMBL" id="SNB72594.1"/>
    </source>
</evidence>
<dbReference type="SUPFAM" id="SSF47413">
    <property type="entry name" value="lambda repressor-like DNA-binding domains"/>
    <property type="match status" value="1"/>
</dbReference>
<reference evidence="1 2" key="1">
    <citation type="submission" date="2017-06" db="EMBL/GenBank/DDBJ databases">
        <authorList>
            <person name="Kim H.J."/>
            <person name="Triplett B.A."/>
        </authorList>
    </citation>
    <scope>NUCLEOTIDE SEQUENCE [LARGE SCALE GENOMIC DNA]</scope>
    <source>
        <strain evidence="1 2">B29T1</strain>
    </source>
</reference>
<dbReference type="GO" id="GO:0003677">
    <property type="term" value="F:DNA binding"/>
    <property type="evidence" value="ECO:0007669"/>
    <property type="project" value="InterPro"/>
</dbReference>
<dbReference type="AlphaFoldDB" id="A0A212RJR6"/>
<keyword evidence="2" id="KW-1185">Reference proteome</keyword>
<proteinExistence type="predicted"/>
<dbReference type="EMBL" id="FYEH01000009">
    <property type="protein sequence ID" value="SNB72594.1"/>
    <property type="molecule type" value="Genomic_DNA"/>
</dbReference>
<evidence type="ECO:0008006" key="3">
    <source>
        <dbReference type="Google" id="ProtNLM"/>
    </source>
</evidence>